<sequence>MKIGVLHMQTTLLFARKYRRKSAYKIKILHRREIMKWGTSNLCMTTLTMIRFPYFQQKIDVSVQKGFSSIHKCITAIRRQSEQHENFAKVVIILYRGRYLRKLIVVDIHQLYVTHKNKHEFLRMLDSIDCMY</sequence>
<organism evidence="1 2">
    <name type="scientific">Lactuca sativa</name>
    <name type="common">Garden lettuce</name>
    <dbReference type="NCBI Taxonomy" id="4236"/>
    <lineage>
        <taxon>Eukaryota</taxon>
        <taxon>Viridiplantae</taxon>
        <taxon>Streptophyta</taxon>
        <taxon>Embryophyta</taxon>
        <taxon>Tracheophyta</taxon>
        <taxon>Spermatophyta</taxon>
        <taxon>Magnoliopsida</taxon>
        <taxon>eudicotyledons</taxon>
        <taxon>Gunneridae</taxon>
        <taxon>Pentapetalae</taxon>
        <taxon>asterids</taxon>
        <taxon>campanulids</taxon>
        <taxon>Asterales</taxon>
        <taxon>Asteraceae</taxon>
        <taxon>Cichorioideae</taxon>
        <taxon>Cichorieae</taxon>
        <taxon>Lactucinae</taxon>
        <taxon>Lactuca</taxon>
    </lineage>
</organism>
<dbReference type="Proteomes" id="UP000235145">
    <property type="component" value="Unassembled WGS sequence"/>
</dbReference>
<name>A0A9R1X3I7_LACSA</name>
<reference evidence="1 2" key="1">
    <citation type="journal article" date="2017" name="Nat. Commun.">
        <title>Genome assembly with in vitro proximity ligation data and whole-genome triplication in lettuce.</title>
        <authorList>
            <person name="Reyes-Chin-Wo S."/>
            <person name="Wang Z."/>
            <person name="Yang X."/>
            <person name="Kozik A."/>
            <person name="Arikit S."/>
            <person name="Song C."/>
            <person name="Xia L."/>
            <person name="Froenicke L."/>
            <person name="Lavelle D.O."/>
            <person name="Truco M.J."/>
            <person name="Xia R."/>
            <person name="Zhu S."/>
            <person name="Xu C."/>
            <person name="Xu H."/>
            <person name="Xu X."/>
            <person name="Cox K."/>
            <person name="Korf I."/>
            <person name="Meyers B.C."/>
            <person name="Michelmore R.W."/>
        </authorList>
    </citation>
    <scope>NUCLEOTIDE SEQUENCE [LARGE SCALE GENOMIC DNA]</scope>
    <source>
        <strain evidence="2">cv. Salinas</strain>
        <tissue evidence="1">Seedlings</tissue>
    </source>
</reference>
<protein>
    <submittedName>
        <fullName evidence="1">Uncharacterized protein</fullName>
    </submittedName>
</protein>
<evidence type="ECO:0000313" key="1">
    <source>
        <dbReference type="EMBL" id="KAJ0194792.1"/>
    </source>
</evidence>
<dbReference type="PANTHER" id="PTHR47150:SF4">
    <property type="entry name" value="HARBINGER TRANSPOSASE-DERIVED PROTEIN-RELATED"/>
    <property type="match status" value="1"/>
</dbReference>
<gene>
    <name evidence="1" type="ORF">LSAT_V11C700356780</name>
</gene>
<accession>A0A9R1X3I7</accession>
<keyword evidence="2" id="KW-1185">Reference proteome</keyword>
<dbReference type="AlphaFoldDB" id="A0A9R1X3I7"/>
<dbReference type="PANTHER" id="PTHR47150">
    <property type="entry name" value="OS12G0169200 PROTEIN"/>
    <property type="match status" value="1"/>
</dbReference>
<dbReference type="EMBL" id="NBSK02000007">
    <property type="protein sequence ID" value="KAJ0194792.1"/>
    <property type="molecule type" value="Genomic_DNA"/>
</dbReference>
<evidence type="ECO:0000313" key="2">
    <source>
        <dbReference type="Proteomes" id="UP000235145"/>
    </source>
</evidence>
<proteinExistence type="predicted"/>
<comment type="caution">
    <text evidence="1">The sequence shown here is derived from an EMBL/GenBank/DDBJ whole genome shotgun (WGS) entry which is preliminary data.</text>
</comment>